<evidence type="ECO:0000313" key="4">
    <source>
        <dbReference type="EMBL" id="KRM16781.1"/>
    </source>
</evidence>
<dbReference type="Gene3D" id="3.90.226.10">
    <property type="entry name" value="2-enoyl-CoA Hydratase, Chain A, domain 1"/>
    <property type="match status" value="1"/>
</dbReference>
<protein>
    <submittedName>
        <fullName evidence="4">Enoyl-CoA hydratase isomerase</fullName>
    </submittedName>
</protein>
<keyword evidence="2" id="KW-0456">Lyase</keyword>
<dbReference type="CDD" id="cd06558">
    <property type="entry name" value="crotonase-like"/>
    <property type="match status" value="1"/>
</dbReference>
<comment type="similarity">
    <text evidence="1 3">Belongs to the enoyl-CoA hydratase/isomerase family.</text>
</comment>
<dbReference type="InterPro" id="IPR014748">
    <property type="entry name" value="Enoyl-CoA_hydra_C"/>
</dbReference>
<reference evidence="4 5" key="1">
    <citation type="journal article" date="2015" name="Genome Announc.">
        <title>Expanding the biotechnology potential of lactobacilli through comparative genomics of 213 strains and associated genera.</title>
        <authorList>
            <person name="Sun Z."/>
            <person name="Harris H.M."/>
            <person name="McCann A."/>
            <person name="Guo C."/>
            <person name="Argimon S."/>
            <person name="Zhang W."/>
            <person name="Yang X."/>
            <person name="Jeffery I.B."/>
            <person name="Cooney J.C."/>
            <person name="Kagawa T.F."/>
            <person name="Liu W."/>
            <person name="Song Y."/>
            <person name="Salvetti E."/>
            <person name="Wrobel A."/>
            <person name="Rasinkangas P."/>
            <person name="Parkhill J."/>
            <person name="Rea M.C."/>
            <person name="O'Sullivan O."/>
            <person name="Ritari J."/>
            <person name="Douillard F.P."/>
            <person name="Paul Ross R."/>
            <person name="Yang R."/>
            <person name="Briner A.E."/>
            <person name="Felis G.E."/>
            <person name="de Vos W.M."/>
            <person name="Barrangou R."/>
            <person name="Klaenhammer T.R."/>
            <person name="Caufield P.W."/>
            <person name="Cui Y."/>
            <person name="Zhang H."/>
            <person name="O'Toole P.W."/>
        </authorList>
    </citation>
    <scope>NUCLEOTIDE SEQUENCE [LARGE SCALE GENOMIC DNA]</scope>
    <source>
        <strain evidence="4 5">DSM 16982</strain>
    </source>
</reference>
<dbReference type="EMBL" id="AZFV01000013">
    <property type="protein sequence ID" value="KRM16781.1"/>
    <property type="molecule type" value="Genomic_DNA"/>
</dbReference>
<dbReference type="SUPFAM" id="SSF52096">
    <property type="entry name" value="ClpP/crotonase"/>
    <property type="match status" value="1"/>
</dbReference>
<evidence type="ECO:0000256" key="2">
    <source>
        <dbReference type="ARBA" id="ARBA00023239"/>
    </source>
</evidence>
<dbReference type="FunFam" id="3.90.226.10:FF:000009">
    <property type="entry name" value="Carnitinyl-CoA dehydratase"/>
    <property type="match status" value="1"/>
</dbReference>
<sequence>MTESTSLKELKGMKNFENVLLDVNDEIATLTINRPKSLNALNSATLVDIGDALDVVKNNEDAIKVLIITGSGDRSFVAGADISQMRDMNPIEAAELSKLAHNSFGKIENLKQFTIAAVNGFCLGGGLELASSCDMRIVSEKAKFGQPEVTLGIVPGFGGTQRLTRLVGRGKAKEMIATGTMIKADEAYRVGIADEIAAPEELMDKAIEIASTIKKNGLIAVGMAKYVIDRAADLPLDTAIDFETQMWAQTFATEDQTEGMTAFLEKRHAKFTGK</sequence>
<evidence type="ECO:0000256" key="3">
    <source>
        <dbReference type="RuleBase" id="RU003707"/>
    </source>
</evidence>
<dbReference type="STRING" id="1423774.FD31_GL000454"/>
<keyword evidence="4" id="KW-0413">Isomerase</keyword>
<dbReference type="InterPro" id="IPR018376">
    <property type="entry name" value="Enoyl-CoA_hyd/isom_CS"/>
</dbReference>
<dbReference type="InterPro" id="IPR001753">
    <property type="entry name" value="Enoyl-CoA_hydra/iso"/>
</dbReference>
<dbReference type="GO" id="GO:0006635">
    <property type="term" value="P:fatty acid beta-oxidation"/>
    <property type="evidence" value="ECO:0007669"/>
    <property type="project" value="TreeGrafter"/>
</dbReference>
<dbReference type="GO" id="GO:0016853">
    <property type="term" value="F:isomerase activity"/>
    <property type="evidence" value="ECO:0007669"/>
    <property type="project" value="UniProtKB-KW"/>
</dbReference>
<dbReference type="FunFam" id="1.10.12.10:FF:000001">
    <property type="entry name" value="Probable enoyl-CoA hydratase, mitochondrial"/>
    <property type="match status" value="1"/>
</dbReference>
<dbReference type="GO" id="GO:0016836">
    <property type="term" value="F:hydro-lyase activity"/>
    <property type="evidence" value="ECO:0007669"/>
    <property type="project" value="UniProtKB-ARBA"/>
</dbReference>
<gene>
    <name evidence="4" type="ORF">FD31_GL000454</name>
</gene>
<dbReference type="PANTHER" id="PTHR11941:SF54">
    <property type="entry name" value="ENOYL-COA HYDRATASE, MITOCHONDRIAL"/>
    <property type="match status" value="1"/>
</dbReference>
<keyword evidence="5" id="KW-1185">Reference proteome</keyword>
<comment type="caution">
    <text evidence="4">The sequence shown here is derived from an EMBL/GenBank/DDBJ whole genome shotgun (WGS) entry which is preliminary data.</text>
</comment>
<dbReference type="PATRIC" id="fig|1423774.3.peg.465"/>
<evidence type="ECO:0000256" key="1">
    <source>
        <dbReference type="ARBA" id="ARBA00005254"/>
    </source>
</evidence>
<dbReference type="Proteomes" id="UP000051302">
    <property type="component" value="Unassembled WGS sequence"/>
</dbReference>
<accession>A0A0R1WGP7</accession>
<dbReference type="AlphaFoldDB" id="A0A0R1WGP7"/>
<proteinExistence type="inferred from homology"/>
<name>A0A0R1WGP7_9LACO</name>
<organism evidence="4 5">
    <name type="scientific">Companilactobacillus nantensis DSM 16982</name>
    <dbReference type="NCBI Taxonomy" id="1423774"/>
    <lineage>
        <taxon>Bacteria</taxon>
        <taxon>Bacillati</taxon>
        <taxon>Bacillota</taxon>
        <taxon>Bacilli</taxon>
        <taxon>Lactobacillales</taxon>
        <taxon>Lactobacillaceae</taxon>
        <taxon>Companilactobacillus</taxon>
    </lineage>
</organism>
<dbReference type="Gene3D" id="1.10.12.10">
    <property type="entry name" value="Lyase 2-enoyl-coa Hydratase, Chain A, domain 2"/>
    <property type="match status" value="1"/>
</dbReference>
<dbReference type="PROSITE" id="PS00166">
    <property type="entry name" value="ENOYL_COA_HYDRATASE"/>
    <property type="match status" value="1"/>
</dbReference>
<evidence type="ECO:0000313" key="5">
    <source>
        <dbReference type="Proteomes" id="UP000051302"/>
    </source>
</evidence>
<dbReference type="RefSeq" id="WP_235805338.1">
    <property type="nucleotide sequence ID" value="NZ_AZFV01000013.1"/>
</dbReference>
<dbReference type="Pfam" id="PF00378">
    <property type="entry name" value="ECH_1"/>
    <property type="match status" value="1"/>
</dbReference>
<dbReference type="PANTHER" id="PTHR11941">
    <property type="entry name" value="ENOYL-COA HYDRATASE-RELATED"/>
    <property type="match status" value="1"/>
</dbReference>
<dbReference type="InterPro" id="IPR029045">
    <property type="entry name" value="ClpP/crotonase-like_dom_sf"/>
</dbReference>